<name>A0A1M4UP92_9FLAO</name>
<keyword evidence="3" id="KW-1185">Reference proteome</keyword>
<keyword evidence="1" id="KW-0812">Transmembrane</keyword>
<dbReference type="Proteomes" id="UP000184236">
    <property type="component" value="Unassembled WGS sequence"/>
</dbReference>
<gene>
    <name evidence="2" type="ORF">SAMN05444408_102222</name>
</gene>
<organism evidence="2 3">
    <name type="scientific">Chryseobacterium takakiae</name>
    <dbReference type="NCBI Taxonomy" id="1302685"/>
    <lineage>
        <taxon>Bacteria</taxon>
        <taxon>Pseudomonadati</taxon>
        <taxon>Bacteroidota</taxon>
        <taxon>Flavobacteriia</taxon>
        <taxon>Flavobacteriales</taxon>
        <taxon>Weeksellaceae</taxon>
        <taxon>Chryseobacterium group</taxon>
        <taxon>Chryseobacterium</taxon>
    </lineage>
</organism>
<dbReference type="STRING" id="1302685.SAMN05444408_102222"/>
<evidence type="ECO:0000313" key="3">
    <source>
        <dbReference type="Proteomes" id="UP000184236"/>
    </source>
</evidence>
<protein>
    <submittedName>
        <fullName evidence="2">Uncharacterized protein</fullName>
    </submittedName>
</protein>
<sequence>MFVISYIRQTIIMKYFISLVLLCFSIALFSQELYNPKYISSKATPTDSLKNTDDINLFYLKPIQYIGKFQKEIVLEYTDSNRYSKILENNYRSKNFKDLNKEFMTRKYENIIISVDTSQKTPLEKIDIDTLKISSEEYNAKMDSLYYGKQITHPIPYIKTYYSGFPVTIHNFGNKESIIGFGNNVVLELEALDKENKWQKIYPYRYYSCGTGIQFFVLKPNEIATVFEPRLSGDFHTWFRYRLGNIISNEFEGNINYNYLIHSQAH</sequence>
<dbReference type="AlphaFoldDB" id="A0A1M4UP92"/>
<accession>A0A1M4UP92</accession>
<keyword evidence="1" id="KW-1133">Transmembrane helix</keyword>
<proteinExistence type="predicted"/>
<evidence type="ECO:0000313" key="2">
    <source>
        <dbReference type="EMBL" id="SHE58410.1"/>
    </source>
</evidence>
<feature type="transmembrane region" description="Helical" evidence="1">
    <location>
        <begin position="12"/>
        <end position="30"/>
    </location>
</feature>
<evidence type="ECO:0000256" key="1">
    <source>
        <dbReference type="SAM" id="Phobius"/>
    </source>
</evidence>
<keyword evidence="1" id="KW-0472">Membrane</keyword>
<reference evidence="3" key="1">
    <citation type="submission" date="2016-11" db="EMBL/GenBank/DDBJ databases">
        <authorList>
            <person name="Varghese N."/>
            <person name="Submissions S."/>
        </authorList>
    </citation>
    <scope>NUCLEOTIDE SEQUENCE [LARGE SCALE GENOMIC DNA]</scope>
    <source>
        <strain evidence="3">DSM 26898</strain>
    </source>
</reference>
<dbReference type="EMBL" id="FQVO01000002">
    <property type="protein sequence ID" value="SHE58410.1"/>
    <property type="molecule type" value="Genomic_DNA"/>
</dbReference>